<accession>A0ABX2B7Q8</accession>
<dbReference type="EMBL" id="JABKKJ010000043">
    <property type="protein sequence ID" value="NPE26295.1"/>
    <property type="molecule type" value="Genomic_DNA"/>
</dbReference>
<dbReference type="RefSeq" id="WP_172345734.1">
    <property type="nucleotide sequence ID" value="NZ_CASYYZ010000102.1"/>
</dbReference>
<proteinExistence type="predicted"/>
<feature type="chain" id="PRO_5045185709" evidence="1">
    <location>
        <begin position="24"/>
        <end position="434"/>
    </location>
</feature>
<name>A0ABX2B7Q8_9BACT</name>
<evidence type="ECO:0000256" key="1">
    <source>
        <dbReference type="SAM" id="SignalP"/>
    </source>
</evidence>
<gene>
    <name evidence="2" type="ORF">HPS54_12395</name>
</gene>
<keyword evidence="1" id="KW-0732">Signal</keyword>
<comment type="caution">
    <text evidence="2">The sequence shown here is derived from an EMBL/GenBank/DDBJ whole genome shotgun (WGS) entry which is preliminary data.</text>
</comment>
<evidence type="ECO:0000313" key="3">
    <source>
        <dbReference type="Proteomes" id="UP000820977"/>
    </source>
</evidence>
<feature type="signal peptide" evidence="1">
    <location>
        <begin position="1"/>
        <end position="23"/>
    </location>
</feature>
<evidence type="ECO:0000313" key="2">
    <source>
        <dbReference type="EMBL" id="NPE26295.1"/>
    </source>
</evidence>
<sequence>MKRITRLFTTAAIMSLVATNAVASINTDKAKDNYKPTQWEYYAAAEYAGGTGTEADPYQIATPEQLAKLAVEIQNIAEDDNNWDDAYSAGKFWVLTADINMSENALAGIKWVGHTIEEAKQQYYSNFTMGSADPESYTLAADNRTFSGIGYLRDINADYQRFAGTFDGQGHTISGLINTSNSTCAIFNEINGAVIKNITVKNSWVQGNSNTSLLVAHSINSTIMNCQTSGILFAAGSYGAGIVGNLDGGKVLNCATSAWTWGKNNMGGIAGKVSNSAEINNCYFGGWTGARFWAGTKYKYTGAMSPELGYNTASEAKNCYWADTCVVRYVGAPLECVFASNSSGGIVTDCKAVAPADVANTVAALNAQAHSIAGACTWKVEDGAPVLDFSSIPTGITGVVSETSTDNRIYTVSGVRVEKATKGLYIKNGKKVIM</sequence>
<reference evidence="2 3" key="1">
    <citation type="submission" date="2020-05" db="EMBL/GenBank/DDBJ databases">
        <title>Distinct polysaccharide utilization as determinants for interspecies competition between intestinal Prevotella spp.</title>
        <authorList>
            <person name="Galvez E.J.C."/>
            <person name="Iljazovic A."/>
            <person name="Strowig T."/>
        </authorList>
    </citation>
    <scope>NUCLEOTIDE SEQUENCE [LARGE SCALE GENOMIC DNA]</scope>
    <source>
        <strain evidence="2 3">PCHR</strain>
    </source>
</reference>
<organism evidence="2 3">
    <name type="scientific">Xylanibacter caecicola</name>
    <dbReference type="NCBI Taxonomy" id="2736294"/>
    <lineage>
        <taxon>Bacteria</taxon>
        <taxon>Pseudomonadati</taxon>
        <taxon>Bacteroidota</taxon>
        <taxon>Bacteroidia</taxon>
        <taxon>Bacteroidales</taxon>
        <taxon>Prevotellaceae</taxon>
        <taxon>Xylanibacter</taxon>
    </lineage>
</organism>
<dbReference type="Gene3D" id="2.160.20.110">
    <property type="match status" value="1"/>
</dbReference>
<protein>
    <submittedName>
        <fullName evidence="2">Uncharacterized protein</fullName>
    </submittedName>
</protein>
<keyword evidence="3" id="KW-1185">Reference proteome</keyword>
<dbReference type="Proteomes" id="UP000820977">
    <property type="component" value="Unassembled WGS sequence"/>
</dbReference>